<dbReference type="Proteomes" id="UP000784880">
    <property type="component" value="Unassembled WGS sequence"/>
</dbReference>
<evidence type="ECO:0000313" key="5">
    <source>
        <dbReference type="EMBL" id="MBU9710393.1"/>
    </source>
</evidence>
<evidence type="ECO:0000256" key="3">
    <source>
        <dbReference type="RuleBase" id="RU361187"/>
    </source>
</evidence>
<keyword evidence="2 3" id="KW-0326">Glycosidase</keyword>
<protein>
    <submittedName>
        <fullName evidence="5">Glycoside hydrolase family 43 protein</fullName>
    </submittedName>
</protein>
<dbReference type="Pfam" id="PF17851">
    <property type="entry name" value="GH43_C2"/>
    <property type="match status" value="1"/>
</dbReference>
<comment type="similarity">
    <text evidence="3">Belongs to the glycosyl hydrolase 43 family.</text>
</comment>
<keyword evidence="6" id="KW-1185">Reference proteome</keyword>
<dbReference type="PANTHER" id="PTHR42812:SF12">
    <property type="entry name" value="BETA-XYLOSIDASE-RELATED"/>
    <property type="match status" value="1"/>
</dbReference>
<dbReference type="InterPro" id="IPR051795">
    <property type="entry name" value="Glycosyl_Hydrlase_43"/>
</dbReference>
<dbReference type="EMBL" id="JAHQCS010000026">
    <property type="protein sequence ID" value="MBU9710393.1"/>
    <property type="molecule type" value="Genomic_DNA"/>
</dbReference>
<dbReference type="GO" id="GO:0016787">
    <property type="term" value="F:hydrolase activity"/>
    <property type="evidence" value="ECO:0007669"/>
    <property type="project" value="UniProtKB-KW"/>
</dbReference>
<comment type="caution">
    <text evidence="5">The sequence shown here is derived from an EMBL/GenBank/DDBJ whole genome shotgun (WGS) entry which is preliminary data.</text>
</comment>
<evidence type="ECO:0000259" key="4">
    <source>
        <dbReference type="Pfam" id="PF17851"/>
    </source>
</evidence>
<proteinExistence type="inferred from homology"/>
<dbReference type="Pfam" id="PF04616">
    <property type="entry name" value="Glyco_hydro_43"/>
    <property type="match status" value="1"/>
</dbReference>
<evidence type="ECO:0000256" key="2">
    <source>
        <dbReference type="ARBA" id="ARBA00023295"/>
    </source>
</evidence>
<reference evidence="5 6" key="1">
    <citation type="submission" date="2021-06" db="EMBL/GenBank/DDBJ databases">
        <title>Bacillus sp. RD4P76, an endophyte from a halophyte.</title>
        <authorList>
            <person name="Sun J.-Q."/>
        </authorList>
    </citation>
    <scope>NUCLEOTIDE SEQUENCE [LARGE SCALE GENOMIC DNA]</scope>
    <source>
        <strain evidence="5 6">CGMCC 1.15917</strain>
    </source>
</reference>
<dbReference type="CDD" id="cd18617">
    <property type="entry name" value="GH43_XynB-like"/>
    <property type="match status" value="1"/>
</dbReference>
<dbReference type="InterPro" id="IPR041542">
    <property type="entry name" value="GH43_C2"/>
</dbReference>
<feature type="domain" description="Beta-xylosidase C-terminal Concanavalin A-like" evidence="4">
    <location>
        <begin position="319"/>
        <end position="517"/>
    </location>
</feature>
<sequence length="520" mass="58372">MKTFKNPILPGFYPDPSICRVDEDYYLVTSSFAYYPGVPIFHSKDLVNWKQIGHVLDRPSQLPLDGQGQSRGIFAPTIRYNDGVFYMITTNVGEGGNFLVTATDPAGPWSDPYYLDAPGIDPSLFFDEDGRVYYHGTRPAPEGEKYSGNWEVWLQELNLETMKLVGEPIGLWRGALRDVIWPEGPHIYKIDGYYYLLISEAGTGHHHAVSVARSESITGPYVGYIGNPILTHRHLGKAYPIVNVGHCDLVETQNGEWWAVGLASRISGGYYRNLGRETFLLPVTWEDGWPIMSPGSGKLEMTYPVPNLPESKSVIEDACDHFNGRILDFKWNFLRTPRDEFYSLTDRPGYLSLKLRPERITELVNASFVGRRQQHLDFSASTLMEFSPATETEVAGLVVQQSNEFHFQFIFSKKGEQNVLQLIKCSGGEEVILKELPVGVATSSLRLKVEAHDQDYSFYYGEKDGGSNDYHVVLENVDGRILSTDVAGGFVGTEIGMYASSNGEISNNIALFDWFEYVGK</sequence>
<evidence type="ECO:0000256" key="1">
    <source>
        <dbReference type="ARBA" id="ARBA00022801"/>
    </source>
</evidence>
<evidence type="ECO:0000313" key="6">
    <source>
        <dbReference type="Proteomes" id="UP000784880"/>
    </source>
</evidence>
<accession>A0ABS6JDG5</accession>
<keyword evidence="1 3" id="KW-0378">Hydrolase</keyword>
<organism evidence="5 6">
    <name type="scientific">Evansella tamaricis</name>
    <dbReference type="NCBI Taxonomy" id="2069301"/>
    <lineage>
        <taxon>Bacteria</taxon>
        <taxon>Bacillati</taxon>
        <taxon>Bacillota</taxon>
        <taxon>Bacilli</taxon>
        <taxon>Bacillales</taxon>
        <taxon>Bacillaceae</taxon>
        <taxon>Evansella</taxon>
    </lineage>
</organism>
<dbReference type="RefSeq" id="WP_217064286.1">
    <property type="nucleotide sequence ID" value="NZ_JAHQCS010000026.1"/>
</dbReference>
<name>A0ABS6JDG5_9BACI</name>
<dbReference type="InterPro" id="IPR006710">
    <property type="entry name" value="Glyco_hydro_43"/>
</dbReference>
<dbReference type="PANTHER" id="PTHR42812">
    <property type="entry name" value="BETA-XYLOSIDASE"/>
    <property type="match status" value="1"/>
</dbReference>
<gene>
    <name evidence="5" type="ORF">KS419_01265</name>
</gene>